<reference evidence="1 2" key="1">
    <citation type="journal article" date="2023" name="G3 (Bethesda)">
        <title>A chromosome-length genome assembly and annotation of blackberry (Rubus argutus, cv. 'Hillquist').</title>
        <authorList>
            <person name="Bruna T."/>
            <person name="Aryal R."/>
            <person name="Dudchenko O."/>
            <person name="Sargent D.J."/>
            <person name="Mead D."/>
            <person name="Buti M."/>
            <person name="Cavallini A."/>
            <person name="Hytonen T."/>
            <person name="Andres J."/>
            <person name="Pham M."/>
            <person name="Weisz D."/>
            <person name="Mascagni F."/>
            <person name="Usai G."/>
            <person name="Natali L."/>
            <person name="Bassil N."/>
            <person name="Fernandez G.E."/>
            <person name="Lomsadze A."/>
            <person name="Armour M."/>
            <person name="Olukolu B."/>
            <person name="Poorten T."/>
            <person name="Britton C."/>
            <person name="Davik J."/>
            <person name="Ashrafi H."/>
            <person name="Aiden E.L."/>
            <person name="Borodovsky M."/>
            <person name="Worthington M."/>
        </authorList>
    </citation>
    <scope>NUCLEOTIDE SEQUENCE [LARGE SCALE GENOMIC DNA]</scope>
    <source>
        <strain evidence="1">PI 553951</strain>
    </source>
</reference>
<proteinExistence type="predicted"/>
<accession>A0AAW1W7S2</accession>
<protein>
    <recommendedName>
        <fullName evidence="3">MHC class I antigen</fullName>
    </recommendedName>
</protein>
<comment type="caution">
    <text evidence="1">The sequence shown here is derived from an EMBL/GenBank/DDBJ whole genome shotgun (WGS) entry which is preliminary data.</text>
</comment>
<dbReference type="Proteomes" id="UP001457282">
    <property type="component" value="Unassembled WGS sequence"/>
</dbReference>
<gene>
    <name evidence="1" type="ORF">M0R45_029182</name>
</gene>
<evidence type="ECO:0000313" key="1">
    <source>
        <dbReference type="EMBL" id="KAK9920633.1"/>
    </source>
</evidence>
<organism evidence="1 2">
    <name type="scientific">Rubus argutus</name>
    <name type="common">Southern blackberry</name>
    <dbReference type="NCBI Taxonomy" id="59490"/>
    <lineage>
        <taxon>Eukaryota</taxon>
        <taxon>Viridiplantae</taxon>
        <taxon>Streptophyta</taxon>
        <taxon>Embryophyta</taxon>
        <taxon>Tracheophyta</taxon>
        <taxon>Spermatophyta</taxon>
        <taxon>Magnoliopsida</taxon>
        <taxon>eudicotyledons</taxon>
        <taxon>Gunneridae</taxon>
        <taxon>Pentapetalae</taxon>
        <taxon>rosids</taxon>
        <taxon>fabids</taxon>
        <taxon>Rosales</taxon>
        <taxon>Rosaceae</taxon>
        <taxon>Rosoideae</taxon>
        <taxon>Rosoideae incertae sedis</taxon>
        <taxon>Rubus</taxon>
    </lineage>
</organism>
<dbReference type="AlphaFoldDB" id="A0AAW1W7S2"/>
<name>A0AAW1W7S2_RUBAR</name>
<sequence>MEWLRSAAAELGLGVGASMTARQWLWRRDVEEDCIRCNLMEEGLQRLEWVSDGDERGGQGLVCRRRRGFEVIAEL</sequence>
<evidence type="ECO:0000313" key="2">
    <source>
        <dbReference type="Proteomes" id="UP001457282"/>
    </source>
</evidence>
<dbReference type="EMBL" id="JBEDUW010000006">
    <property type="protein sequence ID" value="KAK9920633.1"/>
    <property type="molecule type" value="Genomic_DNA"/>
</dbReference>
<keyword evidence="2" id="KW-1185">Reference proteome</keyword>
<evidence type="ECO:0008006" key="3">
    <source>
        <dbReference type="Google" id="ProtNLM"/>
    </source>
</evidence>